<comment type="caution">
    <text evidence="1">The sequence shown here is derived from an EMBL/GenBank/DDBJ whole genome shotgun (WGS) entry which is preliminary data.</text>
</comment>
<protein>
    <submittedName>
        <fullName evidence="1">Uncharacterized protein</fullName>
    </submittedName>
</protein>
<name>A0ACB8CLJ0_DERSI</name>
<gene>
    <name evidence="1" type="ORF">HPB49_013993</name>
</gene>
<organism evidence="1 2">
    <name type="scientific">Dermacentor silvarum</name>
    <name type="common">Tick</name>
    <dbReference type="NCBI Taxonomy" id="543639"/>
    <lineage>
        <taxon>Eukaryota</taxon>
        <taxon>Metazoa</taxon>
        <taxon>Ecdysozoa</taxon>
        <taxon>Arthropoda</taxon>
        <taxon>Chelicerata</taxon>
        <taxon>Arachnida</taxon>
        <taxon>Acari</taxon>
        <taxon>Parasitiformes</taxon>
        <taxon>Ixodida</taxon>
        <taxon>Ixodoidea</taxon>
        <taxon>Ixodidae</taxon>
        <taxon>Rhipicephalinae</taxon>
        <taxon>Dermacentor</taxon>
    </lineage>
</organism>
<evidence type="ECO:0000313" key="1">
    <source>
        <dbReference type="EMBL" id="KAH7945684.1"/>
    </source>
</evidence>
<sequence>MHHILYGCGHTVGPGVTSPPCAQLVTKGGQLVGRTVIVDGVTLSCFLGIPFAHSTAGDRRFTAPLPLAETGDKCAVREYLEPRPPCAQWSNGSVVGSEDCLHVNVWTPEATVGDNVHGGGRAMVVAVSGNWFETGSNDDPDWPKLAAKGHLKTLCMLLFHMKPQFFLKRVPRPGCGATKNATPPVARKKRRGRGGAQPPARRAGLSAPVVRGRRGWGRGQLLTSRAQCSGRATTRKASAPIRSSWCWLAADRALTCSPAVARKLPNDTALRAFYHGIVYGSLLPFDPAVPYQHLASALNCSDTNKSMSAWVSCFRATPVDDLLQAAHNSSQRPLQFAPQFTLSSLQAPPATTPPTVIAGADAADDKALFMERILPLAQHDGNASTMGALVDYMLDVFNVPSFEKFVIKGRFKVHSVDEIAEGLSMWVSTCATLKVATAVDVGYHYRFDSAVASGQLRPPLGIDQVAQFAANGNMSKTRVVGENDHEDLVNYDSQCKII</sequence>
<evidence type="ECO:0000313" key="2">
    <source>
        <dbReference type="Proteomes" id="UP000821865"/>
    </source>
</evidence>
<keyword evidence="2" id="KW-1185">Reference proteome</keyword>
<reference evidence="1" key="1">
    <citation type="submission" date="2020-05" db="EMBL/GenBank/DDBJ databases">
        <title>Large-scale comparative analyses of tick genomes elucidate their genetic diversity and vector capacities.</title>
        <authorList>
            <person name="Jia N."/>
            <person name="Wang J."/>
            <person name="Shi W."/>
            <person name="Du L."/>
            <person name="Sun Y."/>
            <person name="Zhan W."/>
            <person name="Jiang J."/>
            <person name="Wang Q."/>
            <person name="Zhang B."/>
            <person name="Ji P."/>
            <person name="Sakyi L.B."/>
            <person name="Cui X."/>
            <person name="Yuan T."/>
            <person name="Jiang B."/>
            <person name="Yang W."/>
            <person name="Lam T.T.-Y."/>
            <person name="Chang Q."/>
            <person name="Ding S."/>
            <person name="Wang X."/>
            <person name="Zhu J."/>
            <person name="Ruan X."/>
            <person name="Zhao L."/>
            <person name="Wei J."/>
            <person name="Que T."/>
            <person name="Du C."/>
            <person name="Cheng J."/>
            <person name="Dai P."/>
            <person name="Han X."/>
            <person name="Huang E."/>
            <person name="Gao Y."/>
            <person name="Liu J."/>
            <person name="Shao H."/>
            <person name="Ye R."/>
            <person name="Li L."/>
            <person name="Wei W."/>
            <person name="Wang X."/>
            <person name="Wang C."/>
            <person name="Yang T."/>
            <person name="Huo Q."/>
            <person name="Li W."/>
            <person name="Guo W."/>
            <person name="Chen H."/>
            <person name="Zhou L."/>
            <person name="Ni X."/>
            <person name="Tian J."/>
            <person name="Zhou Y."/>
            <person name="Sheng Y."/>
            <person name="Liu T."/>
            <person name="Pan Y."/>
            <person name="Xia L."/>
            <person name="Li J."/>
            <person name="Zhao F."/>
            <person name="Cao W."/>
        </authorList>
    </citation>
    <scope>NUCLEOTIDE SEQUENCE</scope>
    <source>
        <strain evidence="1">Dsil-2018</strain>
    </source>
</reference>
<dbReference type="Proteomes" id="UP000821865">
    <property type="component" value="Chromosome 6"/>
</dbReference>
<proteinExistence type="predicted"/>
<accession>A0ACB8CLJ0</accession>
<dbReference type="EMBL" id="CM023475">
    <property type="protein sequence ID" value="KAH7945684.1"/>
    <property type="molecule type" value="Genomic_DNA"/>
</dbReference>